<sequence>MKTHLLFAPLLLATLIPLHAEILQIDLSPAGTSAAVGLSPANEVPAATGTGSGGEILSGITYDTDTNVLSVALGYGSFAGFTNLTGVATAAHIHGPASVTGTAPPIHDFITAGQHLLAPVPTNGGVIIGSATLSAANETNLLNGQLYINVHTASNANGEIRAQLVPSTGQPTVTCPEAAEIECASHDDTPVELVANVADSDGDALIVVWTIDGVAKPSINVPSGGATTSAEVSFEGELGLGEHTVSVAVTDGTSVSVSCETTITVVDTVAPVITKLKATPDSLWPPNGKMKTVNLDIKAKDACGDVTTRIVSVVSSDGGTADFEIVDENTVKLRAKRSGQSERVYTITVEAKDESGNTATKTVQVKVPHDRGHGSRD</sequence>
<dbReference type="Proteomes" id="UP001371305">
    <property type="component" value="Unassembled WGS sequence"/>
</dbReference>
<organism evidence="4 5">
    <name type="scientific">Luteolibacter soli</name>
    <dbReference type="NCBI Taxonomy" id="3135280"/>
    <lineage>
        <taxon>Bacteria</taxon>
        <taxon>Pseudomonadati</taxon>
        <taxon>Verrucomicrobiota</taxon>
        <taxon>Verrucomicrobiia</taxon>
        <taxon>Verrucomicrobiales</taxon>
        <taxon>Verrucomicrobiaceae</taxon>
        <taxon>Luteolibacter</taxon>
    </lineage>
</organism>
<name>A0ABU9ANS1_9BACT</name>
<dbReference type="SMART" id="SM00754">
    <property type="entry name" value="CHRD"/>
    <property type="match status" value="1"/>
</dbReference>
<protein>
    <submittedName>
        <fullName evidence="4">CHRD domain-containing protein</fullName>
    </submittedName>
</protein>
<dbReference type="RefSeq" id="WP_341402776.1">
    <property type="nucleotide sequence ID" value="NZ_JBBUKT010000001.1"/>
</dbReference>
<evidence type="ECO:0000259" key="3">
    <source>
        <dbReference type="PROSITE" id="PS50933"/>
    </source>
</evidence>
<feature type="region of interest" description="Disordered" evidence="1">
    <location>
        <begin position="355"/>
        <end position="377"/>
    </location>
</feature>
<dbReference type="InterPro" id="IPR013783">
    <property type="entry name" value="Ig-like_fold"/>
</dbReference>
<evidence type="ECO:0000256" key="1">
    <source>
        <dbReference type="SAM" id="MobiDB-lite"/>
    </source>
</evidence>
<proteinExistence type="predicted"/>
<evidence type="ECO:0000313" key="5">
    <source>
        <dbReference type="Proteomes" id="UP001371305"/>
    </source>
</evidence>
<feature type="signal peptide" evidence="2">
    <location>
        <begin position="1"/>
        <end position="20"/>
    </location>
</feature>
<gene>
    <name evidence="4" type="ORF">WKV53_02565</name>
</gene>
<dbReference type="PROSITE" id="PS50933">
    <property type="entry name" value="CHRD"/>
    <property type="match status" value="1"/>
</dbReference>
<reference evidence="4 5" key="1">
    <citation type="submission" date="2024-04" db="EMBL/GenBank/DDBJ databases">
        <title>Luteolibacter sp. isolated from soil.</title>
        <authorList>
            <person name="An J."/>
        </authorList>
    </citation>
    <scope>NUCLEOTIDE SEQUENCE [LARGE SCALE GENOMIC DNA]</scope>
    <source>
        <strain evidence="4 5">Y139</strain>
    </source>
</reference>
<feature type="compositionally biased region" description="Basic and acidic residues" evidence="1">
    <location>
        <begin position="367"/>
        <end position="377"/>
    </location>
</feature>
<evidence type="ECO:0000313" key="4">
    <source>
        <dbReference type="EMBL" id="MEK7949359.1"/>
    </source>
</evidence>
<accession>A0ABU9ANS1</accession>
<dbReference type="Gene3D" id="2.60.40.60">
    <property type="entry name" value="Cadherins"/>
    <property type="match status" value="1"/>
</dbReference>
<dbReference type="InterPro" id="IPR010895">
    <property type="entry name" value="CHRD"/>
</dbReference>
<comment type="caution">
    <text evidence="4">The sequence shown here is derived from an EMBL/GenBank/DDBJ whole genome shotgun (WGS) entry which is preliminary data.</text>
</comment>
<dbReference type="Gene3D" id="2.60.40.10">
    <property type="entry name" value="Immunoglobulins"/>
    <property type="match status" value="1"/>
</dbReference>
<evidence type="ECO:0000256" key="2">
    <source>
        <dbReference type="SAM" id="SignalP"/>
    </source>
</evidence>
<feature type="chain" id="PRO_5047142409" evidence="2">
    <location>
        <begin position="21"/>
        <end position="377"/>
    </location>
</feature>
<dbReference type="EMBL" id="JBBUKT010000001">
    <property type="protein sequence ID" value="MEK7949359.1"/>
    <property type="molecule type" value="Genomic_DNA"/>
</dbReference>
<feature type="domain" description="CHRD" evidence="3">
    <location>
        <begin position="30"/>
        <end position="169"/>
    </location>
</feature>
<keyword evidence="5" id="KW-1185">Reference proteome</keyword>
<keyword evidence="2" id="KW-0732">Signal</keyword>
<dbReference type="Pfam" id="PF07452">
    <property type="entry name" value="CHRD"/>
    <property type="match status" value="1"/>
</dbReference>